<protein>
    <submittedName>
        <fullName evidence="1">Uncharacterized protein</fullName>
    </submittedName>
</protein>
<dbReference type="SUPFAM" id="SSF54211">
    <property type="entry name" value="Ribosomal protein S5 domain 2-like"/>
    <property type="match status" value="1"/>
</dbReference>
<organism evidence="1 2">
    <name type="scientific">Oryza meyeriana var. granulata</name>
    <dbReference type="NCBI Taxonomy" id="110450"/>
    <lineage>
        <taxon>Eukaryota</taxon>
        <taxon>Viridiplantae</taxon>
        <taxon>Streptophyta</taxon>
        <taxon>Embryophyta</taxon>
        <taxon>Tracheophyta</taxon>
        <taxon>Spermatophyta</taxon>
        <taxon>Magnoliopsida</taxon>
        <taxon>Liliopsida</taxon>
        <taxon>Poales</taxon>
        <taxon>Poaceae</taxon>
        <taxon>BOP clade</taxon>
        <taxon>Oryzoideae</taxon>
        <taxon>Oryzeae</taxon>
        <taxon>Oryzinae</taxon>
        <taxon>Oryza</taxon>
        <taxon>Oryza meyeriana</taxon>
    </lineage>
</organism>
<name>A0A6G1FAW2_9ORYZ</name>
<dbReference type="AlphaFoldDB" id="A0A6G1FAW2"/>
<comment type="caution">
    <text evidence="1">The sequence shown here is derived from an EMBL/GenBank/DDBJ whole genome shotgun (WGS) entry which is preliminary data.</text>
</comment>
<gene>
    <name evidence="1" type="ORF">E2562_022554</name>
</gene>
<dbReference type="EMBL" id="SPHZ02000001">
    <property type="protein sequence ID" value="KAF0934040.1"/>
    <property type="molecule type" value="Genomic_DNA"/>
</dbReference>
<sequence length="98" mass="9804">MEGEQAGDLADIVRAGGAAAAGGGGGSGSCGVPSTVENHVVGAPCGVMDQMTSACGEANKILAMVCQTFKALLEAANTDEQLSALGELMYQPSEQERD</sequence>
<dbReference type="Gene3D" id="3.30.230.10">
    <property type="match status" value="1"/>
</dbReference>
<reference evidence="1 2" key="1">
    <citation type="submission" date="2019-11" db="EMBL/GenBank/DDBJ databases">
        <title>Whole genome sequence of Oryza granulata.</title>
        <authorList>
            <person name="Li W."/>
        </authorList>
    </citation>
    <scope>NUCLEOTIDE SEQUENCE [LARGE SCALE GENOMIC DNA]</scope>
    <source>
        <strain evidence="2">cv. Menghai</strain>
        <tissue evidence="1">Leaf</tissue>
    </source>
</reference>
<accession>A0A6G1FAW2</accession>
<evidence type="ECO:0000313" key="2">
    <source>
        <dbReference type="Proteomes" id="UP000479710"/>
    </source>
</evidence>
<keyword evidence="2" id="KW-1185">Reference proteome</keyword>
<dbReference type="InterPro" id="IPR020568">
    <property type="entry name" value="Ribosomal_Su5_D2-typ_SF"/>
</dbReference>
<dbReference type="InterPro" id="IPR014721">
    <property type="entry name" value="Ribsml_uS5_D2-typ_fold_subgr"/>
</dbReference>
<evidence type="ECO:0000313" key="1">
    <source>
        <dbReference type="EMBL" id="KAF0934040.1"/>
    </source>
</evidence>
<dbReference type="Proteomes" id="UP000479710">
    <property type="component" value="Unassembled WGS sequence"/>
</dbReference>
<proteinExistence type="predicted"/>
<dbReference type="OrthoDB" id="1684102at2759"/>